<dbReference type="OrthoDB" id="6782434at2759"/>
<reference evidence="2" key="1">
    <citation type="submission" date="2022-07" db="EMBL/GenBank/DDBJ databases">
        <title>Chromosome-level genome of Muraenolepis orangiensis.</title>
        <authorList>
            <person name="Kim J."/>
        </authorList>
    </citation>
    <scope>NUCLEOTIDE SEQUENCE</scope>
    <source>
        <strain evidence="2">KU_S4_2022</strain>
        <tissue evidence="2">Muscle</tissue>
    </source>
</reference>
<evidence type="ECO:0000256" key="1">
    <source>
        <dbReference type="SAM" id="MobiDB-lite"/>
    </source>
</evidence>
<name>A0A9Q0ID68_9TELE</name>
<dbReference type="EMBL" id="JANIIK010000110">
    <property type="protein sequence ID" value="KAJ3596187.1"/>
    <property type="molecule type" value="Genomic_DNA"/>
</dbReference>
<dbReference type="Proteomes" id="UP001148018">
    <property type="component" value="Unassembled WGS sequence"/>
</dbReference>
<accession>A0A9Q0ID68</accession>
<feature type="compositionally biased region" description="Basic and acidic residues" evidence="1">
    <location>
        <begin position="43"/>
        <end position="54"/>
    </location>
</feature>
<dbReference type="PANTHER" id="PTHR37162:SF1">
    <property type="entry name" value="BED-TYPE DOMAIN-CONTAINING PROTEIN"/>
    <property type="match status" value="1"/>
</dbReference>
<dbReference type="SUPFAM" id="SSF53098">
    <property type="entry name" value="Ribonuclease H-like"/>
    <property type="match status" value="1"/>
</dbReference>
<evidence type="ECO:0000313" key="2">
    <source>
        <dbReference type="EMBL" id="KAJ3596187.1"/>
    </source>
</evidence>
<gene>
    <name evidence="2" type="ORF">NHX12_002596</name>
</gene>
<organism evidence="2 3">
    <name type="scientific">Muraenolepis orangiensis</name>
    <name type="common">Patagonian moray cod</name>
    <dbReference type="NCBI Taxonomy" id="630683"/>
    <lineage>
        <taxon>Eukaryota</taxon>
        <taxon>Metazoa</taxon>
        <taxon>Chordata</taxon>
        <taxon>Craniata</taxon>
        <taxon>Vertebrata</taxon>
        <taxon>Euteleostomi</taxon>
        <taxon>Actinopterygii</taxon>
        <taxon>Neopterygii</taxon>
        <taxon>Teleostei</taxon>
        <taxon>Neoteleostei</taxon>
        <taxon>Acanthomorphata</taxon>
        <taxon>Zeiogadaria</taxon>
        <taxon>Gadariae</taxon>
        <taxon>Gadiformes</taxon>
        <taxon>Muraenolepidoidei</taxon>
        <taxon>Muraenolepididae</taxon>
        <taxon>Muraenolepis</taxon>
    </lineage>
</organism>
<dbReference type="PANTHER" id="PTHR37162">
    <property type="entry name" value="HAT FAMILY DIMERISATION DOMAINCONTAINING PROTEIN-RELATED"/>
    <property type="match status" value="1"/>
</dbReference>
<keyword evidence="3" id="KW-1185">Reference proteome</keyword>
<evidence type="ECO:0000313" key="3">
    <source>
        <dbReference type="Proteomes" id="UP001148018"/>
    </source>
</evidence>
<feature type="compositionally biased region" description="Acidic residues" evidence="1">
    <location>
        <begin position="15"/>
        <end position="42"/>
    </location>
</feature>
<dbReference type="InterPro" id="IPR012337">
    <property type="entry name" value="RNaseH-like_sf"/>
</dbReference>
<comment type="caution">
    <text evidence="2">The sequence shown here is derived from an EMBL/GenBank/DDBJ whole genome shotgun (WGS) entry which is preliminary data.</text>
</comment>
<proteinExistence type="predicted"/>
<dbReference type="AlphaFoldDB" id="A0A9Q0ID68"/>
<feature type="region of interest" description="Disordered" evidence="1">
    <location>
        <begin position="1"/>
        <end position="54"/>
    </location>
</feature>
<feature type="compositionally biased region" description="Basic and acidic residues" evidence="1">
    <location>
        <begin position="1"/>
        <end position="14"/>
    </location>
</feature>
<sequence length="547" mass="61744">MTERRNTRVQRAENETAEETEDDDVEEIAAPEDTEDETEEPAEEMRVETGEEQRAKSGAATYRCTFKREWTAEWPFITLGTTTSYYWCSICRHENSCAHQGKADVIRHIKSKGHRAKEQAIQSTTTITPYYAPVSVGGMTAQDPKTMRAEVTVAVSMVQHNVPFAVADHFSPLRKECFKDSPTAQNYKCARTKTMCIINEAEAPHFRKELVMKMRKNPFTLITDGSNDTGREKMNPLTVRVYHSDTSTVVHRFLDMCPTSGPSCGTAEVIYQKMDEALQKNAIPWRKCVSLSVDNAPVNTGARNSIASRILKEHGSIYIHGCPCHIIHNTAKQAGLGFLEVCGFDPEDLTVDVGYWFKGSTNRKGYLTDEKQPRFRRLLEAFSNPMTEVYLLFYQATLPVFSTFNLLLQREKSSIFLLHEDPRNGKGWMRDPFQNDDGRDQLPSQQDDQLIELMNDGGLKTLFNSTSLTSFWIKASGEYMEIGTLALKTLLPFPTSYLCEAGFSAMTATKTRLGSELDVRNSLRVSLSTITPRYDVIVAGKQPQRSH</sequence>
<protein>
    <submittedName>
        <fullName evidence="2">Uncharacterized protein</fullName>
    </submittedName>
</protein>